<feature type="transmembrane region" description="Helical" evidence="1">
    <location>
        <begin position="152"/>
        <end position="171"/>
    </location>
</feature>
<dbReference type="EMBL" id="CEKZ01000003">
    <property type="protein sequence ID" value="CEQ03120.1"/>
    <property type="molecule type" value="Genomic_DNA"/>
</dbReference>
<accession>A0A0A1RZ17</accession>
<reference evidence="6 7" key="2">
    <citation type="submission" date="2015-01" db="EMBL/GenBank/DDBJ databases">
        <authorList>
            <person name="Aslett A.Martin."/>
            <person name="De Silva Nishadi"/>
        </authorList>
    </citation>
    <scope>NUCLEOTIDE SEQUENCE [LARGE SCALE GENOMIC DNA]</scope>
    <source>
        <strain evidence="4 6">R28058</strain>
        <strain evidence="7">UMC4404</strain>
    </source>
</reference>
<dbReference type="Proteomes" id="UP000049127">
    <property type="component" value="Unassembled WGS sequence"/>
</dbReference>
<dbReference type="OrthoDB" id="1758277at2"/>
<evidence type="ECO:0000313" key="3">
    <source>
        <dbReference type="EMBL" id="CEO32861.1"/>
    </source>
</evidence>
<evidence type="ECO:0000313" key="5">
    <source>
        <dbReference type="Proteomes" id="UP000032811"/>
    </source>
</evidence>
<evidence type="ECO:0000313" key="6">
    <source>
        <dbReference type="Proteomes" id="UP000049127"/>
    </source>
</evidence>
<dbReference type="EMBL" id="LN679998">
    <property type="protein sequence ID" value="CEJ73311.1"/>
    <property type="molecule type" value="Genomic_DNA"/>
</dbReference>
<feature type="transmembrane region" description="Helical" evidence="1">
    <location>
        <begin position="16"/>
        <end position="35"/>
    </location>
</feature>
<feature type="transmembrane region" description="Helical" evidence="1">
    <location>
        <begin position="127"/>
        <end position="146"/>
    </location>
</feature>
<dbReference type="GeneID" id="97537061"/>
<dbReference type="PATRIC" id="fig|1505.7.peg.1150"/>
<sequence>MNINFNFNNFNQKKNANNFIMLGILLLVVGTITLLFENFGIKLLSFGLGAIALFLAYLNLKVINELKRYESKENIKPYTRREIILIVVAILFFVFPQQIQGFFSSILGAYLLVNQVMIFIKSRKNVYIKFNAFNGFLLICGIILIVSPLFLSGFIATFLALILVLIGFQLVSTGNKLKKL</sequence>
<feature type="transmembrane region" description="Helical" evidence="1">
    <location>
        <begin position="41"/>
        <end position="58"/>
    </location>
</feature>
<reference evidence="2 5" key="1">
    <citation type="submission" date="2014-11" db="EMBL/GenBank/DDBJ databases">
        <authorList>
            <person name="Aslett M.A."/>
            <person name="De Silva N."/>
        </authorList>
    </citation>
    <scope>NUCLEOTIDE SEQUENCE [LARGE SCALE GENOMIC DNA]</scope>
    <source>
        <strain evidence="2 5">ATCC9714</strain>
        <strain evidence="3">UMC4404</strain>
    </source>
</reference>
<proteinExistence type="predicted"/>
<feature type="transmembrane region" description="Helical" evidence="1">
    <location>
        <begin position="78"/>
        <end position="95"/>
    </location>
</feature>
<name>A0A0A1RZ17_PARSO</name>
<keyword evidence="5" id="KW-1185">Reference proteome</keyword>
<keyword evidence="1" id="KW-1133">Transmembrane helix</keyword>
<dbReference type="RefSeq" id="WP_021123936.1">
    <property type="nucleotide sequence ID" value="NZ_CDLK01000014.1"/>
</dbReference>
<dbReference type="Pfam" id="PF03729">
    <property type="entry name" value="DUF308"/>
    <property type="match status" value="1"/>
</dbReference>
<dbReference type="KEGG" id="psor:RSJ16_06875"/>
<evidence type="ECO:0000313" key="7">
    <source>
        <dbReference type="Proteomes" id="UP000049685"/>
    </source>
</evidence>
<evidence type="ECO:0000256" key="1">
    <source>
        <dbReference type="SAM" id="Phobius"/>
    </source>
</evidence>
<evidence type="ECO:0000313" key="4">
    <source>
        <dbReference type="EMBL" id="CEQ03120.1"/>
    </source>
</evidence>
<dbReference type="InterPro" id="IPR005325">
    <property type="entry name" value="DUF308_memb"/>
</dbReference>
<protein>
    <submittedName>
        <fullName evidence="4">Membrane protein</fullName>
    </submittedName>
</protein>
<dbReference type="Proteomes" id="UP000049685">
    <property type="component" value="Unassembled WGS sequence"/>
</dbReference>
<evidence type="ECO:0000313" key="2">
    <source>
        <dbReference type="EMBL" id="CEJ73311.1"/>
    </source>
</evidence>
<dbReference type="AlphaFoldDB" id="A0A0A1RZ17"/>
<organism evidence="4 6">
    <name type="scientific">Paraclostridium sordellii</name>
    <name type="common">Clostridium sordellii</name>
    <dbReference type="NCBI Taxonomy" id="1505"/>
    <lineage>
        <taxon>Bacteria</taxon>
        <taxon>Bacillati</taxon>
        <taxon>Bacillota</taxon>
        <taxon>Clostridia</taxon>
        <taxon>Peptostreptococcales</taxon>
        <taxon>Peptostreptococcaceae</taxon>
        <taxon>Paraclostridium</taxon>
    </lineage>
</organism>
<keyword evidence="1" id="KW-0812">Transmembrane</keyword>
<feature type="transmembrane region" description="Helical" evidence="1">
    <location>
        <begin position="101"/>
        <end position="120"/>
    </location>
</feature>
<dbReference type="Proteomes" id="UP000032811">
    <property type="component" value="Chromosome 1"/>
</dbReference>
<gene>
    <name evidence="2" type="ORF">ATCC9714_11991</name>
    <name evidence="4" type="ORF">R28058_08531</name>
    <name evidence="3" type="ORF">UMC4404_08411</name>
</gene>
<keyword evidence="1" id="KW-0472">Membrane</keyword>
<dbReference type="EMBL" id="CDNY01000003">
    <property type="protein sequence ID" value="CEO32861.1"/>
    <property type="molecule type" value="Genomic_DNA"/>
</dbReference>